<evidence type="ECO:0000313" key="9">
    <source>
        <dbReference type="Proteomes" id="UP000004931"/>
    </source>
</evidence>
<dbReference type="PANTHER" id="PTHR30213:SF0">
    <property type="entry name" value="UPF0761 MEMBRANE PROTEIN YIHY"/>
    <property type="match status" value="1"/>
</dbReference>
<dbReference type="STRING" id="247633.GP2143_10642"/>
<dbReference type="GO" id="GO:0005886">
    <property type="term" value="C:plasma membrane"/>
    <property type="evidence" value="ECO:0007669"/>
    <property type="project" value="UniProtKB-SubCell"/>
</dbReference>
<evidence type="ECO:0000313" key="8">
    <source>
        <dbReference type="EMBL" id="EAW31049.1"/>
    </source>
</evidence>
<dbReference type="InterPro" id="IPR017039">
    <property type="entry name" value="Virul_fac_BrkB"/>
</dbReference>
<keyword evidence="3" id="KW-0997">Cell inner membrane</keyword>
<comment type="subcellular location">
    <subcellularLocation>
        <location evidence="1 7">Cell membrane</location>
        <topology evidence="1 7">Multi-pass membrane protein</topology>
    </subcellularLocation>
</comment>
<organism evidence="8 9">
    <name type="scientific">marine gamma proteobacterium HTCC2143</name>
    <dbReference type="NCBI Taxonomy" id="247633"/>
    <lineage>
        <taxon>Bacteria</taxon>
        <taxon>Pseudomonadati</taxon>
        <taxon>Pseudomonadota</taxon>
        <taxon>Gammaproteobacteria</taxon>
        <taxon>Cellvibrionales</taxon>
        <taxon>Spongiibacteraceae</taxon>
        <taxon>BD1-7 clade</taxon>
    </lineage>
</organism>
<comment type="caution">
    <text evidence="8">The sequence shown here is derived from an EMBL/GenBank/DDBJ whole genome shotgun (WGS) entry which is preliminary data.</text>
</comment>
<evidence type="ECO:0000256" key="1">
    <source>
        <dbReference type="ARBA" id="ARBA00004651"/>
    </source>
</evidence>
<dbReference type="NCBIfam" id="TIGR00765">
    <property type="entry name" value="yihY_not_rbn"/>
    <property type="match status" value="1"/>
</dbReference>
<dbReference type="AlphaFoldDB" id="A0YE15"/>
<dbReference type="EMBL" id="AAVT01000005">
    <property type="protein sequence ID" value="EAW31049.1"/>
    <property type="molecule type" value="Genomic_DNA"/>
</dbReference>
<evidence type="ECO:0000256" key="5">
    <source>
        <dbReference type="ARBA" id="ARBA00022989"/>
    </source>
</evidence>
<evidence type="ECO:0000256" key="4">
    <source>
        <dbReference type="ARBA" id="ARBA00022692"/>
    </source>
</evidence>
<accession>A0YE15</accession>
<evidence type="ECO:0000256" key="7">
    <source>
        <dbReference type="HAMAP-Rule" id="MF_00672"/>
    </source>
</evidence>
<evidence type="ECO:0000256" key="2">
    <source>
        <dbReference type="ARBA" id="ARBA00022475"/>
    </source>
</evidence>
<dbReference type="Proteomes" id="UP000004931">
    <property type="component" value="Unassembled WGS sequence"/>
</dbReference>
<dbReference type="PANTHER" id="PTHR30213">
    <property type="entry name" value="INNER MEMBRANE PROTEIN YHJD"/>
    <property type="match status" value="1"/>
</dbReference>
<keyword evidence="6 7" id="KW-0472">Membrane</keyword>
<dbReference type="Pfam" id="PF03631">
    <property type="entry name" value="Virul_fac_BrkB"/>
    <property type="match status" value="1"/>
</dbReference>
<feature type="transmembrane region" description="Helical" evidence="7">
    <location>
        <begin position="42"/>
        <end position="62"/>
    </location>
</feature>
<dbReference type="HAMAP" id="MF_00672">
    <property type="entry name" value="UPF0761"/>
    <property type="match status" value="1"/>
</dbReference>
<feature type="transmembrane region" description="Helical" evidence="7">
    <location>
        <begin position="247"/>
        <end position="269"/>
    </location>
</feature>
<keyword evidence="5 7" id="KW-1133">Transmembrane helix</keyword>
<feature type="transmembrane region" description="Helical" evidence="7">
    <location>
        <begin position="105"/>
        <end position="124"/>
    </location>
</feature>
<keyword evidence="9" id="KW-1185">Reference proteome</keyword>
<evidence type="ECO:0000256" key="6">
    <source>
        <dbReference type="ARBA" id="ARBA00023136"/>
    </source>
</evidence>
<comment type="similarity">
    <text evidence="7">Belongs to the UPF0761 family.</text>
</comment>
<protein>
    <recommendedName>
        <fullName evidence="7">UPF0761 membrane protein GP2143_10642</fullName>
    </recommendedName>
</protein>
<dbReference type="InterPro" id="IPR023679">
    <property type="entry name" value="UPF0761_bac"/>
</dbReference>
<comment type="caution">
    <text evidence="7">Lacks conserved residue(s) required for the propagation of feature annotation.</text>
</comment>
<reference evidence="8 9" key="1">
    <citation type="journal article" date="2010" name="J. Bacteriol.">
        <title>Genome sequence of the oligotrophic marine Gammaproteobacterium HTCC2143, isolated from the Oregon Coast.</title>
        <authorList>
            <person name="Oh H.M."/>
            <person name="Kang I."/>
            <person name="Ferriera S."/>
            <person name="Giovannoni S.J."/>
            <person name="Cho J.C."/>
        </authorList>
    </citation>
    <scope>NUCLEOTIDE SEQUENCE [LARGE SCALE GENOMIC DNA]</scope>
    <source>
        <strain evidence="8 9">HTCC2143</strain>
    </source>
</reference>
<dbReference type="eggNOG" id="COG1295">
    <property type="taxonomic scope" value="Bacteria"/>
</dbReference>
<sequence>MPDDTNKVLINSKWLQWRYWLKLAVYIQRHYLADGCSHSAAALTYMSLFALVPLLTVMYAILSAVPAFQEVGLQIQSIIFDNFVPSTGQEVETYLKDFSVQARKLTGVGVGFLGITAILMLKNIEKTFNSIWKTRDNRRGLSSFLLYWAILSLGPLCIGLALGINTYLVSLKVIFDQVDVIGIGPYILRLTPYLLTSAAFTLVFAAVPNCRVPIKHAFIGGLVTALVFEVAKQLFTSIVANTSYQNIYGTFAALPLFLLWIYLSWLIVLAGAELVHAISGFNALGDENYSDMVLTLAVLELLWRRYKDGHTVAEFYILQQPWLFKQHSISADRWTPIRNKLINAGLLRIADNGQFIIGRDLSLYSLWDLSRLLGYNPEFSSEAIDELPEWFQLSSEHILAAKQQNIDTLSIPLIQLFDPTQSA</sequence>
<keyword evidence="4 7" id="KW-0812">Transmembrane</keyword>
<feature type="transmembrane region" description="Helical" evidence="7">
    <location>
        <begin position="190"/>
        <end position="210"/>
    </location>
</feature>
<evidence type="ECO:0000256" key="3">
    <source>
        <dbReference type="ARBA" id="ARBA00022519"/>
    </source>
</evidence>
<feature type="transmembrane region" description="Helical" evidence="7">
    <location>
        <begin position="145"/>
        <end position="170"/>
    </location>
</feature>
<proteinExistence type="inferred from homology"/>
<keyword evidence="2 7" id="KW-1003">Cell membrane</keyword>
<name>A0YE15_9GAMM</name>
<gene>
    <name evidence="8" type="ORF">GP2143_10642</name>
</gene>